<reference evidence="1" key="1">
    <citation type="submission" date="2016-10" db="EMBL/GenBank/DDBJ databases">
        <title>Sequence of Gallionella enrichment culture.</title>
        <authorList>
            <person name="Poehlein A."/>
            <person name="Muehling M."/>
            <person name="Daniel R."/>
        </authorList>
    </citation>
    <scope>NUCLEOTIDE SEQUENCE</scope>
</reference>
<comment type="caution">
    <text evidence="1">The sequence shown here is derived from an EMBL/GenBank/DDBJ whole genome shotgun (WGS) entry which is preliminary data.</text>
</comment>
<gene>
    <name evidence="1" type="ORF">GALL_207870</name>
</gene>
<organism evidence="1">
    <name type="scientific">mine drainage metagenome</name>
    <dbReference type="NCBI Taxonomy" id="410659"/>
    <lineage>
        <taxon>unclassified sequences</taxon>
        <taxon>metagenomes</taxon>
        <taxon>ecological metagenomes</taxon>
    </lineage>
</organism>
<accession>A0A1J5RNC3</accession>
<dbReference type="AlphaFoldDB" id="A0A1J5RNC3"/>
<dbReference type="EMBL" id="MLJW01000136">
    <property type="protein sequence ID" value="OIQ97233.1"/>
    <property type="molecule type" value="Genomic_DNA"/>
</dbReference>
<name>A0A1J5RNC3_9ZZZZ</name>
<proteinExistence type="predicted"/>
<sequence length="132" mass="13703">MTPLSWFKLAPLALLAVLAAALLLYTGHLRAELADGRARLAGQGAQLAASTAALARQRQAILQLAAAKAASEQALAGDGRRQASLRAAIAAMKGKLTHAHGSDRSCLAASRRDRAVFEWLRRLLPAAAAAGS</sequence>
<protein>
    <submittedName>
        <fullName evidence="1">Uncharacterized protein</fullName>
    </submittedName>
</protein>
<evidence type="ECO:0000313" key="1">
    <source>
        <dbReference type="EMBL" id="OIQ97233.1"/>
    </source>
</evidence>